<gene>
    <name evidence="1" type="ORF">CK203_069785</name>
</gene>
<comment type="caution">
    <text evidence="1">The sequence shown here is derived from an EMBL/GenBank/DDBJ whole genome shotgun (WGS) entry which is preliminary data.</text>
</comment>
<reference evidence="1 2" key="1">
    <citation type="journal article" date="2018" name="PLoS Genet.">
        <title>Population sequencing reveals clonal diversity and ancestral inbreeding in the grapevine cultivar Chardonnay.</title>
        <authorList>
            <person name="Roach M.J."/>
            <person name="Johnson D.L."/>
            <person name="Bohlmann J."/>
            <person name="van Vuuren H.J."/>
            <person name="Jones S.J."/>
            <person name="Pretorius I.S."/>
            <person name="Schmidt S.A."/>
            <person name="Borneman A.R."/>
        </authorList>
    </citation>
    <scope>NUCLEOTIDE SEQUENCE [LARGE SCALE GENOMIC DNA]</scope>
    <source>
        <strain evidence="2">cv. Chardonnay</strain>
        <tissue evidence="1">Leaf</tissue>
    </source>
</reference>
<organism evidence="1 2">
    <name type="scientific">Vitis vinifera</name>
    <name type="common">Grape</name>
    <dbReference type="NCBI Taxonomy" id="29760"/>
    <lineage>
        <taxon>Eukaryota</taxon>
        <taxon>Viridiplantae</taxon>
        <taxon>Streptophyta</taxon>
        <taxon>Embryophyta</taxon>
        <taxon>Tracheophyta</taxon>
        <taxon>Spermatophyta</taxon>
        <taxon>Magnoliopsida</taxon>
        <taxon>eudicotyledons</taxon>
        <taxon>Gunneridae</taxon>
        <taxon>Pentapetalae</taxon>
        <taxon>rosids</taxon>
        <taxon>Vitales</taxon>
        <taxon>Vitaceae</taxon>
        <taxon>Viteae</taxon>
        <taxon>Vitis</taxon>
    </lineage>
</organism>
<proteinExistence type="predicted"/>
<dbReference type="InterPro" id="IPR015915">
    <property type="entry name" value="Kelch-typ_b-propeller"/>
</dbReference>
<sequence length="110" mass="12891">MPICGAFPFVYVLNLTSLESITTFRKLSIDMQAPKHNPLMVTVERKIYEIFGQSYLYFADDLPSAMFESYDSLIDQWESLPGPHFLYAYGILWWKPRFMFIQAMVFIVTT</sequence>
<dbReference type="Proteomes" id="UP000288805">
    <property type="component" value="Unassembled WGS sequence"/>
</dbReference>
<accession>A0A438DZU0</accession>
<dbReference type="AlphaFoldDB" id="A0A438DZU0"/>
<name>A0A438DZU0_VITVI</name>
<evidence type="ECO:0000313" key="1">
    <source>
        <dbReference type="EMBL" id="RVW41046.1"/>
    </source>
</evidence>
<protein>
    <submittedName>
        <fullName evidence="1">Uncharacterized protein</fullName>
    </submittedName>
</protein>
<evidence type="ECO:0000313" key="2">
    <source>
        <dbReference type="Proteomes" id="UP000288805"/>
    </source>
</evidence>
<dbReference type="EMBL" id="QGNW01001445">
    <property type="protein sequence ID" value="RVW41046.1"/>
    <property type="molecule type" value="Genomic_DNA"/>
</dbReference>
<dbReference type="SUPFAM" id="SSF117281">
    <property type="entry name" value="Kelch motif"/>
    <property type="match status" value="1"/>
</dbReference>